<evidence type="ECO:0000256" key="1">
    <source>
        <dbReference type="ARBA" id="ARBA00022723"/>
    </source>
</evidence>
<evidence type="ECO:0000256" key="3">
    <source>
        <dbReference type="SAM" id="SignalP"/>
    </source>
</evidence>
<sequence length="269" mass="29162">MSRRRFLGALAAATVAGVGAARLVVDPQPRTFAQAPAAHVATSGPPAPSALLPPPPLSARIPLPGGGALTKIPGEGDLLALTVDDGVNSEVVRAYTQFAKDTGARLTFFVNGIYKSWTENQAMLRPLVDSGQIQLGNHTWSHPDLTTLSKDQIAQQITHNDEFLKKTYGVGAKPYWRPPYAKRNATVDAVAADLGYTVPTLWSGSLSDSTLITEDYIVKMADEYFTPQAIVIGHLNHLPVTHVYPQLVEFIRDRNLRTVTLNDVFLKTP</sequence>
<feature type="signal peptide" evidence="3">
    <location>
        <begin position="1"/>
        <end position="20"/>
    </location>
</feature>
<proteinExistence type="predicted"/>
<dbReference type="Gene3D" id="3.20.20.370">
    <property type="entry name" value="Glycoside hydrolase/deacetylase"/>
    <property type="match status" value="1"/>
</dbReference>
<keyword evidence="2" id="KW-0378">Hydrolase</keyword>
<dbReference type="Pfam" id="PF01522">
    <property type="entry name" value="Polysacc_deac_1"/>
    <property type="match status" value="1"/>
</dbReference>
<evidence type="ECO:0000313" key="6">
    <source>
        <dbReference type="Proteomes" id="UP000192566"/>
    </source>
</evidence>
<dbReference type="SUPFAM" id="SSF88713">
    <property type="entry name" value="Glycoside hydrolase/deacetylase"/>
    <property type="match status" value="1"/>
</dbReference>
<accession>A0A1X0DSW5</accession>
<dbReference type="InterPro" id="IPR006311">
    <property type="entry name" value="TAT_signal"/>
</dbReference>
<dbReference type="InterPro" id="IPR019546">
    <property type="entry name" value="TAT_signal_bac_arc"/>
</dbReference>
<gene>
    <name evidence="5" type="ORF">BST25_05430</name>
</gene>
<reference evidence="5 6" key="1">
    <citation type="submission" date="2017-02" db="EMBL/GenBank/DDBJ databases">
        <title>The new phylogeny of genus Mycobacterium.</title>
        <authorList>
            <person name="Tortoli E."/>
            <person name="Trovato A."/>
            <person name="Cirillo D.M."/>
        </authorList>
    </citation>
    <scope>NUCLEOTIDE SEQUENCE [LARGE SCALE GENOMIC DNA]</scope>
    <source>
        <strain evidence="5 6">DSM 44471</strain>
    </source>
</reference>
<keyword evidence="6" id="KW-1185">Reference proteome</keyword>
<feature type="chain" id="PRO_5012054955" evidence="3">
    <location>
        <begin position="21"/>
        <end position="269"/>
    </location>
</feature>
<feature type="domain" description="NodB homology" evidence="4">
    <location>
        <begin position="77"/>
        <end position="269"/>
    </location>
</feature>
<protein>
    <submittedName>
        <fullName evidence="5">Polysaccharide deacetylase</fullName>
    </submittedName>
</protein>
<keyword evidence="3" id="KW-0732">Signal</keyword>
<dbReference type="PANTHER" id="PTHR10587:SF133">
    <property type="entry name" value="CHITIN DEACETYLASE 1-RELATED"/>
    <property type="match status" value="1"/>
</dbReference>
<name>A0A1X0DSW5_MYCHE</name>
<dbReference type="CDD" id="cd10917">
    <property type="entry name" value="CE4_NodB_like_6s_7s"/>
    <property type="match status" value="1"/>
</dbReference>
<dbReference type="Proteomes" id="UP000192566">
    <property type="component" value="Unassembled WGS sequence"/>
</dbReference>
<dbReference type="GO" id="GO:0016810">
    <property type="term" value="F:hydrolase activity, acting on carbon-nitrogen (but not peptide) bonds"/>
    <property type="evidence" value="ECO:0007669"/>
    <property type="project" value="InterPro"/>
</dbReference>
<dbReference type="EMBL" id="MVHR01000005">
    <property type="protein sequence ID" value="ORA75481.1"/>
    <property type="molecule type" value="Genomic_DNA"/>
</dbReference>
<dbReference type="PROSITE" id="PS51318">
    <property type="entry name" value="TAT"/>
    <property type="match status" value="1"/>
</dbReference>
<dbReference type="GO" id="GO:0046872">
    <property type="term" value="F:metal ion binding"/>
    <property type="evidence" value="ECO:0007669"/>
    <property type="project" value="UniProtKB-KW"/>
</dbReference>
<dbReference type="GO" id="GO:0016020">
    <property type="term" value="C:membrane"/>
    <property type="evidence" value="ECO:0007669"/>
    <property type="project" value="TreeGrafter"/>
</dbReference>
<comment type="caution">
    <text evidence="5">The sequence shown here is derived from an EMBL/GenBank/DDBJ whole genome shotgun (WGS) entry which is preliminary data.</text>
</comment>
<dbReference type="RefSeq" id="WP_083073098.1">
    <property type="nucleotide sequence ID" value="NZ_AP022615.1"/>
</dbReference>
<dbReference type="AlphaFoldDB" id="A0A1X0DSW5"/>
<dbReference type="InterPro" id="IPR050248">
    <property type="entry name" value="Polysacc_deacetylase_ArnD"/>
</dbReference>
<organism evidence="5 6">
    <name type="scientific">Mycobacterium heidelbergense</name>
    <dbReference type="NCBI Taxonomy" id="53376"/>
    <lineage>
        <taxon>Bacteria</taxon>
        <taxon>Bacillati</taxon>
        <taxon>Actinomycetota</taxon>
        <taxon>Actinomycetes</taxon>
        <taxon>Mycobacteriales</taxon>
        <taxon>Mycobacteriaceae</taxon>
        <taxon>Mycobacterium</taxon>
        <taxon>Mycobacterium simiae complex</taxon>
    </lineage>
</organism>
<dbReference type="NCBIfam" id="TIGR01409">
    <property type="entry name" value="TAT_signal_seq"/>
    <property type="match status" value="1"/>
</dbReference>
<dbReference type="PANTHER" id="PTHR10587">
    <property type="entry name" value="GLYCOSYL TRANSFERASE-RELATED"/>
    <property type="match status" value="1"/>
</dbReference>
<dbReference type="STRING" id="53376.BST25_05430"/>
<evidence type="ECO:0000256" key="2">
    <source>
        <dbReference type="ARBA" id="ARBA00022801"/>
    </source>
</evidence>
<dbReference type="InterPro" id="IPR002509">
    <property type="entry name" value="NODB_dom"/>
</dbReference>
<evidence type="ECO:0000259" key="4">
    <source>
        <dbReference type="PROSITE" id="PS51677"/>
    </source>
</evidence>
<dbReference type="InterPro" id="IPR011330">
    <property type="entry name" value="Glyco_hydro/deAcase_b/a-brl"/>
</dbReference>
<dbReference type="PROSITE" id="PS51677">
    <property type="entry name" value="NODB"/>
    <property type="match status" value="1"/>
</dbReference>
<keyword evidence="1" id="KW-0479">Metal-binding</keyword>
<dbReference type="GO" id="GO:0005975">
    <property type="term" value="P:carbohydrate metabolic process"/>
    <property type="evidence" value="ECO:0007669"/>
    <property type="project" value="InterPro"/>
</dbReference>
<evidence type="ECO:0000313" key="5">
    <source>
        <dbReference type="EMBL" id="ORA75481.1"/>
    </source>
</evidence>